<evidence type="ECO:0000256" key="9">
    <source>
        <dbReference type="SAM" id="MobiDB-lite"/>
    </source>
</evidence>
<evidence type="ECO:0000313" key="11">
    <source>
        <dbReference type="EMBL" id="RIV18231.1"/>
    </source>
</evidence>
<keyword evidence="5 8" id="KW-0560">Oxidoreductase</keyword>
<comment type="cofactor">
    <cofactor evidence="1 8">
        <name>thiamine diphosphate</name>
        <dbReference type="ChEBI" id="CHEBI:58937"/>
    </cofactor>
</comment>
<evidence type="ECO:0000256" key="1">
    <source>
        <dbReference type="ARBA" id="ARBA00001964"/>
    </source>
</evidence>
<dbReference type="RefSeq" id="WP_119671200.1">
    <property type="nucleotide sequence ID" value="NZ_QXED01000012.1"/>
</dbReference>
<comment type="catalytic activity">
    <reaction evidence="8">
        <text>N(6)-[(R)-lipoyl]-L-lysyl-[protein] + pyruvate + H(+) = N(6)-[(R)-S(8)-acetyldihydrolipoyl]-L-lysyl-[protein] + CO2</text>
        <dbReference type="Rhea" id="RHEA:19189"/>
        <dbReference type="Rhea" id="RHEA-COMP:10474"/>
        <dbReference type="Rhea" id="RHEA-COMP:10478"/>
        <dbReference type="ChEBI" id="CHEBI:15361"/>
        <dbReference type="ChEBI" id="CHEBI:15378"/>
        <dbReference type="ChEBI" id="CHEBI:16526"/>
        <dbReference type="ChEBI" id="CHEBI:83099"/>
        <dbReference type="ChEBI" id="CHEBI:83111"/>
        <dbReference type="EC" id="1.2.4.1"/>
    </reaction>
</comment>
<dbReference type="PANTHER" id="PTHR11516:SF60">
    <property type="entry name" value="PYRUVATE DEHYDROGENASE E1 COMPONENT SUBUNIT ALPHA"/>
    <property type="match status" value="1"/>
</dbReference>
<dbReference type="Pfam" id="PF00676">
    <property type="entry name" value="E1_dh"/>
    <property type="match status" value="1"/>
</dbReference>
<keyword evidence="6 8" id="KW-0786">Thiamine pyrophosphate</keyword>
<evidence type="ECO:0000256" key="3">
    <source>
        <dbReference type="ARBA" id="ARBA00012281"/>
    </source>
</evidence>
<dbReference type="InterPro" id="IPR050642">
    <property type="entry name" value="PDH_E1_Alpha_Subunit"/>
</dbReference>
<keyword evidence="7 8" id="KW-0670">Pyruvate</keyword>
<dbReference type="InterPro" id="IPR029061">
    <property type="entry name" value="THDP-binding"/>
</dbReference>
<dbReference type="GO" id="GO:0004739">
    <property type="term" value="F:pyruvate dehydrogenase (acetyl-transferring) activity"/>
    <property type="evidence" value="ECO:0007669"/>
    <property type="project" value="UniProtKB-UniRule"/>
</dbReference>
<dbReference type="EMBL" id="QXED01000012">
    <property type="protein sequence ID" value="RIV18231.1"/>
    <property type="molecule type" value="Genomic_DNA"/>
</dbReference>
<dbReference type="InterPro" id="IPR001017">
    <property type="entry name" value="DH_E1"/>
</dbReference>
<organism evidence="11 12">
    <name type="scientific">Fibrisoma montanum</name>
    <dbReference type="NCBI Taxonomy" id="2305895"/>
    <lineage>
        <taxon>Bacteria</taxon>
        <taxon>Pseudomonadati</taxon>
        <taxon>Bacteroidota</taxon>
        <taxon>Cytophagia</taxon>
        <taxon>Cytophagales</taxon>
        <taxon>Spirosomataceae</taxon>
        <taxon>Fibrisoma</taxon>
    </lineage>
</organism>
<dbReference type="FunFam" id="3.40.50.970:FF:000013">
    <property type="entry name" value="Pyruvate dehydrogenase E1 component subunit alpha"/>
    <property type="match status" value="1"/>
</dbReference>
<dbReference type="AlphaFoldDB" id="A0A418LY76"/>
<feature type="region of interest" description="Disordered" evidence="9">
    <location>
        <begin position="1"/>
        <end position="21"/>
    </location>
</feature>
<comment type="function">
    <text evidence="8">The pyruvate dehydrogenase complex catalyzes the overall conversion of pyruvate to acetyl-CoA and CO(2).</text>
</comment>
<dbReference type="OrthoDB" id="9766715at2"/>
<dbReference type="InterPro" id="IPR017597">
    <property type="entry name" value="Pyrv_DH_E1_asu_subgrp-y"/>
</dbReference>
<comment type="caution">
    <text evidence="11">The sequence shown here is derived from an EMBL/GenBank/DDBJ whole genome shotgun (WGS) entry which is preliminary data.</text>
</comment>
<accession>A0A418LY76</accession>
<dbReference type="CDD" id="cd02000">
    <property type="entry name" value="TPP_E1_PDC_ADC_BCADC"/>
    <property type="match status" value="1"/>
</dbReference>
<dbReference type="NCBIfam" id="TIGR03182">
    <property type="entry name" value="PDH_E1_alph_y"/>
    <property type="match status" value="1"/>
</dbReference>
<dbReference type="SUPFAM" id="SSF52518">
    <property type="entry name" value="Thiamin diphosphate-binding fold (THDP-binding)"/>
    <property type="match status" value="1"/>
</dbReference>
<reference evidence="11 12" key="1">
    <citation type="submission" date="2018-08" db="EMBL/GenBank/DDBJ databases">
        <title>Fibrisoma montanum sp. nov., isolated from Danxia mountain soil.</title>
        <authorList>
            <person name="Huang Y."/>
        </authorList>
    </citation>
    <scope>NUCLEOTIDE SEQUENCE [LARGE SCALE GENOMIC DNA]</scope>
    <source>
        <strain evidence="11 12">HYT19</strain>
    </source>
</reference>
<evidence type="ECO:0000256" key="4">
    <source>
        <dbReference type="ARBA" id="ARBA00014159"/>
    </source>
</evidence>
<protein>
    <recommendedName>
        <fullName evidence="4 8">Pyruvate dehydrogenase E1 component subunit alpha</fullName>
        <ecNumber evidence="3 8">1.2.4.1</ecNumber>
    </recommendedName>
</protein>
<name>A0A418LY76_9BACT</name>
<sequence>MASVKEKAKQTNNKPAAAKTQHPKERYMYWYESMQLQRKFEEKAGQLYGQQKIRGFCHLYIGQEAASSGACSALTKDDKWITAYRDHGIPLALGSDPKAVMAELFAKQTGSSKGKGGSMHIFDKSVNFMGGHGIVGGQIPLGAGIAFAEKYNKTQNLCICFMGDGAVRQGAFHEAFNMAMLWKLPVIFVVENNGYAMGTSVARTSNVTDLYTLGEAYDMPSEPVDAMDVEAVYEAVSRAAERARAGEGPTYLEFRTYRYRGHSMSDPQKYRTKEEVEQYKQRDPVEQVKARILEQGIASEDELSAIDQKIKGIIDESVKFAEESPYPSPDEAFKDVYVQKDYPYLTE</sequence>
<comment type="subunit">
    <text evidence="2 8">Heterodimer of an alpha and a beta chain.</text>
</comment>
<dbReference type="Gene3D" id="3.40.50.970">
    <property type="match status" value="1"/>
</dbReference>
<evidence type="ECO:0000256" key="2">
    <source>
        <dbReference type="ARBA" id="ARBA00011870"/>
    </source>
</evidence>
<dbReference type="EC" id="1.2.4.1" evidence="3 8"/>
<evidence type="ECO:0000256" key="7">
    <source>
        <dbReference type="ARBA" id="ARBA00023317"/>
    </source>
</evidence>
<evidence type="ECO:0000313" key="12">
    <source>
        <dbReference type="Proteomes" id="UP000283523"/>
    </source>
</evidence>
<proteinExistence type="predicted"/>
<dbReference type="GO" id="GO:0006086">
    <property type="term" value="P:pyruvate decarboxylation to acetyl-CoA"/>
    <property type="evidence" value="ECO:0007669"/>
    <property type="project" value="InterPro"/>
</dbReference>
<gene>
    <name evidence="8 11" type="primary">pdhA</name>
    <name evidence="11" type="ORF">DYU11_28740</name>
</gene>
<dbReference type="Proteomes" id="UP000283523">
    <property type="component" value="Unassembled WGS sequence"/>
</dbReference>
<evidence type="ECO:0000259" key="10">
    <source>
        <dbReference type="Pfam" id="PF00676"/>
    </source>
</evidence>
<evidence type="ECO:0000256" key="5">
    <source>
        <dbReference type="ARBA" id="ARBA00023002"/>
    </source>
</evidence>
<keyword evidence="12" id="KW-1185">Reference proteome</keyword>
<feature type="domain" description="Dehydrogenase E1 component" evidence="10">
    <location>
        <begin position="33"/>
        <end position="329"/>
    </location>
</feature>
<evidence type="ECO:0000256" key="8">
    <source>
        <dbReference type="RuleBase" id="RU361139"/>
    </source>
</evidence>
<dbReference type="PANTHER" id="PTHR11516">
    <property type="entry name" value="PYRUVATE DEHYDROGENASE E1 COMPONENT, ALPHA SUBUNIT BACTERIAL AND ORGANELLAR"/>
    <property type="match status" value="1"/>
</dbReference>
<evidence type="ECO:0000256" key="6">
    <source>
        <dbReference type="ARBA" id="ARBA00023052"/>
    </source>
</evidence>